<reference evidence="1 2" key="1">
    <citation type="submission" date="2017-03" db="EMBL/GenBank/DDBJ databases">
        <title>Genome sequence of Clostridium chromiireducens DSM 23318.</title>
        <authorList>
            <person name="Poehlein A."/>
            <person name="Daniel R."/>
        </authorList>
    </citation>
    <scope>NUCLEOTIDE SEQUENCE [LARGE SCALE GENOMIC DNA]</scope>
    <source>
        <strain evidence="1 2">DSM 23318</strain>
    </source>
</reference>
<proteinExistence type="predicted"/>
<gene>
    <name evidence="1" type="ORF">CLCHR_40450</name>
</gene>
<dbReference type="EMBL" id="MZGT01000075">
    <property type="protein sequence ID" value="OPJ58143.1"/>
    <property type="molecule type" value="Genomic_DNA"/>
</dbReference>
<dbReference type="AlphaFoldDB" id="A0A1V4IDW7"/>
<dbReference type="RefSeq" id="WP_079441689.1">
    <property type="nucleotide sequence ID" value="NZ_MZGT01000075.1"/>
</dbReference>
<accession>A0A1V4IDW7</accession>
<sequence>MDIKFVCLDSIDFENNKVINRQVNVTDAQEYVETLVNKILNTDKKREYERKTASLTMDKIHEIVDLYLSINQAASTIEAQNSNTENNLNYYSNITNLISEKLLQEQLAAEEKYKHLTKIQKGSLVQALIDHNNKIIYLSCLIEHATFIDEDDLKYKIGLPSSDKATLKSCMVYHADNGDVENIFLTDTRTKFTEYWYDGFLDVREKRSDKTNTTEAFKTIRRVINDSLSLSSKSDCTILNNSLNVVFTQGGSFTFSDCLDFLFNDYAPQNPNLDLTDLRNKIEKKAEKSNKFDTVFNIDNSDIKHLLQNTKYTVTDNIELKLKNPKKNLKDYIYSTKLEDNEEKVLIIRNINEDTYSRFLIQDNE</sequence>
<comment type="caution">
    <text evidence="1">The sequence shown here is derived from an EMBL/GenBank/DDBJ whole genome shotgun (WGS) entry which is preliminary data.</text>
</comment>
<name>A0A1V4IDW7_9CLOT</name>
<evidence type="ECO:0000313" key="2">
    <source>
        <dbReference type="Proteomes" id="UP000191056"/>
    </source>
</evidence>
<protein>
    <recommendedName>
        <fullName evidence="3">Nucleoid-associated protein</fullName>
    </recommendedName>
</protein>
<dbReference type="Proteomes" id="UP000191056">
    <property type="component" value="Unassembled WGS sequence"/>
</dbReference>
<keyword evidence="2" id="KW-1185">Reference proteome</keyword>
<evidence type="ECO:0000313" key="1">
    <source>
        <dbReference type="EMBL" id="OPJ58143.1"/>
    </source>
</evidence>
<evidence type="ECO:0008006" key="3">
    <source>
        <dbReference type="Google" id="ProtNLM"/>
    </source>
</evidence>
<organism evidence="1 2">
    <name type="scientific">Clostridium chromiireducens</name>
    <dbReference type="NCBI Taxonomy" id="225345"/>
    <lineage>
        <taxon>Bacteria</taxon>
        <taxon>Bacillati</taxon>
        <taxon>Bacillota</taxon>
        <taxon>Clostridia</taxon>
        <taxon>Eubacteriales</taxon>
        <taxon>Clostridiaceae</taxon>
        <taxon>Clostridium</taxon>
    </lineage>
</organism>
<dbReference type="OrthoDB" id="2034141at2"/>